<comment type="similarity">
    <text evidence="1">Belongs to the glycosyl hydrolase 16 family.</text>
</comment>
<protein>
    <submittedName>
        <fullName evidence="4">Glycoside hydrolase family 16 protein</fullName>
    </submittedName>
</protein>
<keyword evidence="2" id="KW-0732">Signal</keyword>
<organism evidence="4 5">
    <name type="scientific">Mucilaginibacter sabulilitoris</name>
    <dbReference type="NCBI Taxonomy" id="1173583"/>
    <lineage>
        <taxon>Bacteria</taxon>
        <taxon>Pseudomonadati</taxon>
        <taxon>Bacteroidota</taxon>
        <taxon>Sphingobacteriia</taxon>
        <taxon>Sphingobacteriales</taxon>
        <taxon>Sphingobacteriaceae</taxon>
        <taxon>Mucilaginibacter</taxon>
    </lineage>
</organism>
<dbReference type="RefSeq" id="WP_321564806.1">
    <property type="nucleotide sequence ID" value="NZ_CP139558.1"/>
</dbReference>
<dbReference type="Gene3D" id="2.60.120.200">
    <property type="match status" value="1"/>
</dbReference>
<keyword evidence="4" id="KW-0378">Hydrolase</keyword>
<evidence type="ECO:0000259" key="3">
    <source>
        <dbReference type="PROSITE" id="PS51762"/>
    </source>
</evidence>
<name>A0ABZ0TRE2_9SPHI</name>
<reference evidence="4 5" key="1">
    <citation type="submission" date="2023-11" db="EMBL/GenBank/DDBJ databases">
        <title>Analysis of the Genomes of Mucilaginibacter gossypii cycad 4 and M. sabulilitoris SNA2: microbes with the potential for plant growth promotion.</title>
        <authorList>
            <person name="Hirsch A.M."/>
            <person name="Humm E."/>
            <person name="Rubbi M."/>
            <person name="Del Vecchio G."/>
            <person name="Ha S.M."/>
            <person name="Pellegrini M."/>
            <person name="Gunsalus R.P."/>
        </authorList>
    </citation>
    <scope>NUCLEOTIDE SEQUENCE [LARGE SCALE GENOMIC DNA]</scope>
    <source>
        <strain evidence="4 5">SNA2</strain>
    </source>
</reference>
<evidence type="ECO:0000256" key="2">
    <source>
        <dbReference type="SAM" id="SignalP"/>
    </source>
</evidence>
<sequence>MTTSTYLTRMLVAGLGCLILSSCSKIGLAPVPNESVPLSPGQVHVIPNYDVNDTALTNKGWIKSFEDNFNGDLSQWRVLNGGVQKELACYQAANLKISGGYLTISAKKETVTGPEIVGADPVKSFDYSSGWIVSKAQISINATTPVIRIVARLKVAPGNGLTSLLYSFGGNWPTNGEIDFLEVKGSDKDELLSDYQYGQVPLQDLVKNGLSTTVTDGDLSAAFHVYEFEWSQTSIRTYIDGKLVETKTQGGYIPAMFGKMQSLSLSLPVGGLYYNNLQPANVVPGAMVVDYVKIFSSSKPL</sequence>
<dbReference type="SUPFAM" id="SSF49899">
    <property type="entry name" value="Concanavalin A-like lectins/glucanases"/>
    <property type="match status" value="1"/>
</dbReference>
<feature type="chain" id="PRO_5046449008" evidence="2">
    <location>
        <begin position="30"/>
        <end position="301"/>
    </location>
</feature>
<gene>
    <name evidence="4" type="ORF">SNE25_09235</name>
</gene>
<dbReference type="Proteomes" id="UP001324380">
    <property type="component" value="Chromosome"/>
</dbReference>
<proteinExistence type="inferred from homology"/>
<dbReference type="EMBL" id="CP139558">
    <property type="protein sequence ID" value="WPU95700.1"/>
    <property type="molecule type" value="Genomic_DNA"/>
</dbReference>
<dbReference type="PANTHER" id="PTHR10963:SF55">
    <property type="entry name" value="GLYCOSIDE HYDROLASE FAMILY 16 PROTEIN"/>
    <property type="match status" value="1"/>
</dbReference>
<dbReference type="CDD" id="cd08023">
    <property type="entry name" value="GH16_laminarinase_like"/>
    <property type="match status" value="1"/>
</dbReference>
<dbReference type="InterPro" id="IPR050546">
    <property type="entry name" value="Glycosyl_Hydrlase_16"/>
</dbReference>
<feature type="domain" description="GH16" evidence="3">
    <location>
        <begin position="29"/>
        <end position="300"/>
    </location>
</feature>
<keyword evidence="5" id="KW-1185">Reference proteome</keyword>
<dbReference type="PROSITE" id="PS51762">
    <property type="entry name" value="GH16_2"/>
    <property type="match status" value="1"/>
</dbReference>
<dbReference type="Pfam" id="PF00722">
    <property type="entry name" value="Glyco_hydro_16"/>
    <property type="match status" value="1"/>
</dbReference>
<evidence type="ECO:0000313" key="5">
    <source>
        <dbReference type="Proteomes" id="UP001324380"/>
    </source>
</evidence>
<feature type="signal peptide" evidence="2">
    <location>
        <begin position="1"/>
        <end position="29"/>
    </location>
</feature>
<dbReference type="InterPro" id="IPR000757">
    <property type="entry name" value="Beta-glucanase-like"/>
</dbReference>
<evidence type="ECO:0000313" key="4">
    <source>
        <dbReference type="EMBL" id="WPU95700.1"/>
    </source>
</evidence>
<dbReference type="InterPro" id="IPR013320">
    <property type="entry name" value="ConA-like_dom_sf"/>
</dbReference>
<dbReference type="PANTHER" id="PTHR10963">
    <property type="entry name" value="GLYCOSYL HYDROLASE-RELATED"/>
    <property type="match status" value="1"/>
</dbReference>
<evidence type="ECO:0000256" key="1">
    <source>
        <dbReference type="ARBA" id="ARBA00006865"/>
    </source>
</evidence>
<dbReference type="GO" id="GO:0016787">
    <property type="term" value="F:hydrolase activity"/>
    <property type="evidence" value="ECO:0007669"/>
    <property type="project" value="UniProtKB-KW"/>
</dbReference>
<accession>A0ABZ0TRE2</accession>